<evidence type="ECO:0000313" key="1">
    <source>
        <dbReference type="EMBL" id="ATP10027.1"/>
    </source>
</evidence>
<dbReference type="Proteomes" id="UP000222916">
    <property type="component" value="Chromosome"/>
</dbReference>
<name>T0QPE7_AERSA</name>
<protein>
    <submittedName>
        <fullName evidence="1">Uncharacterized protein</fullName>
    </submittedName>
</protein>
<accession>T0QPE7</accession>
<organism evidence="1 2">
    <name type="scientific">Aeromonas salmonicida subsp. pectinolytica 34mel</name>
    <dbReference type="NCBI Taxonomy" id="1324960"/>
    <lineage>
        <taxon>Bacteria</taxon>
        <taxon>Pseudomonadati</taxon>
        <taxon>Pseudomonadota</taxon>
        <taxon>Gammaproteobacteria</taxon>
        <taxon>Aeromonadales</taxon>
        <taxon>Aeromonadaceae</taxon>
        <taxon>Aeromonas</taxon>
    </lineage>
</organism>
<sequence>MEKRGKPLWIFLLSLCPLAILREQFVSWLQTEIIPQQGNAIEITSQKTLADENAMILLKNDYSSYTIYHYKHDW</sequence>
<reference evidence="2" key="1">
    <citation type="journal article" date="2018" name="BMC Genomics">
        <title>The complete and fully assembled genome sequence of Aeromonas salmonicida subsp. pectinolytica and its comparative analysis with other Aeromonas species: investigation of the mobilome in environmental and pathogenic strains.</title>
        <authorList>
            <person name="Pfeiffer F."/>
            <person name="Zamora-Lagos M.A."/>
            <person name="Blettinger M."/>
            <person name="Yeroslaviz A."/>
            <person name="Dahl A."/>
            <person name="Gruber S."/>
            <person name="Habermann B.H."/>
        </authorList>
    </citation>
    <scope>NUCLEOTIDE SEQUENCE [LARGE SCALE GENOMIC DNA]</scope>
    <source>
        <strain evidence="2">34mel</strain>
    </source>
</reference>
<gene>
    <name evidence="1" type="ORF">Asalp_29120</name>
</gene>
<evidence type="ECO:0000313" key="2">
    <source>
        <dbReference type="Proteomes" id="UP000222916"/>
    </source>
</evidence>
<proteinExistence type="predicted"/>
<dbReference type="AlphaFoldDB" id="T0QPE7"/>
<dbReference type="EMBL" id="CP022426">
    <property type="protein sequence ID" value="ATP10027.1"/>
    <property type="molecule type" value="Genomic_DNA"/>
</dbReference>